<sequence length="354" mass="40425">MNETMLTYIKKEQQTDERVLFDQDKNLKPFYDWLKLNQKTRWVILATGSSANAIEAARYYVEKIARVHVDIRIPFLFSNYEQQIYEDEVYIAVSQSGHSYSTIQALDLIQAQDCFVLTADRTSPIAELAVPILDIGCGFEAVDLVTMGFSATVVSFMLMGLQAARIWGRIDEEAYQQELQELHQTILRIDDTLDRCVHWYQQNQSELMNLQAVAVIGYGAGYGVAKEAETKITETIHCPMNGYELEEYMHGPYLAMHKDLTVFFIMSEHPALKARMQALYEYLHKVTPHCFVLCEQETASVRDLSIGAPVDEYKSALLYVIAFQYLSYRVCADCGVDPMITPYDDFDSVLASKI</sequence>
<evidence type="ECO:0000259" key="2">
    <source>
        <dbReference type="Pfam" id="PF01380"/>
    </source>
</evidence>
<dbReference type="GO" id="GO:0004360">
    <property type="term" value="F:glutamine-fructose-6-phosphate transaminase (isomerizing) activity"/>
    <property type="evidence" value="ECO:0007669"/>
    <property type="project" value="TreeGrafter"/>
</dbReference>
<dbReference type="GO" id="GO:0006487">
    <property type="term" value="P:protein N-linked glycosylation"/>
    <property type="evidence" value="ECO:0007669"/>
    <property type="project" value="TreeGrafter"/>
</dbReference>
<dbReference type="AlphaFoldDB" id="A0A6N8UCH2"/>
<organism evidence="3 4">
    <name type="scientific">Copranaerobaculum intestinale</name>
    <dbReference type="NCBI Taxonomy" id="2692629"/>
    <lineage>
        <taxon>Bacteria</taxon>
        <taxon>Bacillati</taxon>
        <taxon>Bacillota</taxon>
        <taxon>Erysipelotrichia</taxon>
        <taxon>Erysipelotrichales</taxon>
        <taxon>Erysipelotrichaceae</taxon>
        <taxon>Copranaerobaculum</taxon>
    </lineage>
</organism>
<gene>
    <name evidence="3" type="ORF">GSF08_10800</name>
</gene>
<comment type="caution">
    <text evidence="3">The sequence shown here is derived from an EMBL/GenBank/DDBJ whole genome shotgun (WGS) entry which is preliminary data.</text>
</comment>
<dbReference type="PANTHER" id="PTHR10937">
    <property type="entry name" value="GLUCOSAMINE--FRUCTOSE-6-PHOSPHATE AMINOTRANSFERASE, ISOMERIZING"/>
    <property type="match status" value="1"/>
</dbReference>
<dbReference type="Pfam" id="PF01380">
    <property type="entry name" value="SIS"/>
    <property type="match status" value="2"/>
</dbReference>
<evidence type="ECO:0000256" key="1">
    <source>
        <dbReference type="ARBA" id="ARBA00022737"/>
    </source>
</evidence>
<dbReference type="PANTHER" id="PTHR10937:SF17">
    <property type="entry name" value="GLUCOSAMINE-FRUCTOSE-6-PHOSPHATE AMINOTRANSFERASE"/>
    <property type="match status" value="1"/>
</dbReference>
<proteinExistence type="predicted"/>
<reference evidence="3 4" key="2">
    <citation type="submission" date="2020-01" db="EMBL/GenBank/DDBJ databases">
        <title>Clostridiaceae sp. nov. isolated from the gut of human by culturomics.</title>
        <authorList>
            <person name="Chang Y."/>
        </authorList>
    </citation>
    <scope>NUCLEOTIDE SEQUENCE [LARGE SCALE GENOMIC DNA]</scope>
    <source>
        <strain evidence="3 4">DONG20-135</strain>
    </source>
</reference>
<dbReference type="InterPro" id="IPR035490">
    <property type="entry name" value="GlmS/FrlB_SIS"/>
</dbReference>
<name>A0A6N8UCH2_9FIRM</name>
<dbReference type="GO" id="GO:0006002">
    <property type="term" value="P:fructose 6-phosphate metabolic process"/>
    <property type="evidence" value="ECO:0007669"/>
    <property type="project" value="TreeGrafter"/>
</dbReference>
<dbReference type="CDD" id="cd05009">
    <property type="entry name" value="SIS_GlmS_GlmD_2"/>
    <property type="match status" value="1"/>
</dbReference>
<accession>A0A6N8UCH2</accession>
<evidence type="ECO:0000313" key="3">
    <source>
        <dbReference type="EMBL" id="MXQ74413.1"/>
    </source>
</evidence>
<dbReference type="InterPro" id="IPR046348">
    <property type="entry name" value="SIS_dom_sf"/>
</dbReference>
<reference evidence="3 4" key="1">
    <citation type="submission" date="2019-12" db="EMBL/GenBank/DDBJ databases">
        <authorList>
            <person name="Yang R."/>
        </authorList>
    </citation>
    <scope>NUCLEOTIDE SEQUENCE [LARGE SCALE GENOMIC DNA]</scope>
    <source>
        <strain evidence="3 4">DONG20-135</strain>
    </source>
</reference>
<feature type="domain" description="SIS" evidence="2">
    <location>
        <begin position="36"/>
        <end position="145"/>
    </location>
</feature>
<dbReference type="CDD" id="cd05008">
    <property type="entry name" value="SIS_GlmS_GlmD_1"/>
    <property type="match status" value="1"/>
</dbReference>
<feature type="domain" description="SIS" evidence="2">
    <location>
        <begin position="213"/>
        <end position="330"/>
    </location>
</feature>
<keyword evidence="1" id="KW-0677">Repeat</keyword>
<dbReference type="Proteomes" id="UP000434036">
    <property type="component" value="Unassembled WGS sequence"/>
</dbReference>
<keyword evidence="4" id="KW-1185">Reference proteome</keyword>
<dbReference type="GO" id="GO:0006047">
    <property type="term" value="P:UDP-N-acetylglucosamine metabolic process"/>
    <property type="evidence" value="ECO:0007669"/>
    <property type="project" value="TreeGrafter"/>
</dbReference>
<dbReference type="InterPro" id="IPR001347">
    <property type="entry name" value="SIS_dom"/>
</dbReference>
<dbReference type="RefSeq" id="WP_160625801.1">
    <property type="nucleotide sequence ID" value="NZ_WUUQ01000007.1"/>
</dbReference>
<dbReference type="GO" id="GO:0097367">
    <property type="term" value="F:carbohydrate derivative binding"/>
    <property type="evidence" value="ECO:0007669"/>
    <property type="project" value="InterPro"/>
</dbReference>
<dbReference type="EMBL" id="WUUQ01000007">
    <property type="protein sequence ID" value="MXQ74413.1"/>
    <property type="molecule type" value="Genomic_DNA"/>
</dbReference>
<evidence type="ECO:0000313" key="4">
    <source>
        <dbReference type="Proteomes" id="UP000434036"/>
    </source>
</evidence>
<dbReference type="InterPro" id="IPR035466">
    <property type="entry name" value="GlmS/AgaS_SIS"/>
</dbReference>
<dbReference type="SUPFAM" id="SSF53697">
    <property type="entry name" value="SIS domain"/>
    <property type="match status" value="1"/>
</dbReference>
<protein>
    <submittedName>
        <fullName evidence="3">SIS domain-containing protein</fullName>
    </submittedName>
</protein>
<dbReference type="Gene3D" id="3.40.50.10490">
    <property type="entry name" value="Glucose-6-phosphate isomerase like protein, domain 1"/>
    <property type="match status" value="2"/>
</dbReference>